<dbReference type="InterPro" id="IPR007060">
    <property type="entry name" value="FtsL/DivIC"/>
</dbReference>
<feature type="compositionally biased region" description="Basic and acidic residues" evidence="1">
    <location>
        <begin position="134"/>
        <end position="143"/>
    </location>
</feature>
<evidence type="ECO:0000313" key="4">
    <source>
        <dbReference type="Proteomes" id="UP000641514"/>
    </source>
</evidence>
<evidence type="ECO:0000313" key="3">
    <source>
        <dbReference type="EMBL" id="GGC68481.1"/>
    </source>
</evidence>
<dbReference type="AlphaFoldDB" id="A0A916UEX3"/>
<dbReference type="RefSeq" id="WP_188674314.1">
    <property type="nucleotide sequence ID" value="NZ_BMJH01000002.1"/>
</dbReference>
<comment type="caution">
    <text evidence="3">The sequence shown here is derived from an EMBL/GenBank/DDBJ whole genome shotgun (WGS) entry which is preliminary data.</text>
</comment>
<dbReference type="Proteomes" id="UP000641514">
    <property type="component" value="Unassembled WGS sequence"/>
</dbReference>
<reference evidence="3" key="1">
    <citation type="journal article" date="2014" name="Int. J. Syst. Evol. Microbiol.">
        <title>Complete genome sequence of Corynebacterium casei LMG S-19264T (=DSM 44701T), isolated from a smear-ripened cheese.</title>
        <authorList>
            <consortium name="US DOE Joint Genome Institute (JGI-PGF)"/>
            <person name="Walter F."/>
            <person name="Albersmeier A."/>
            <person name="Kalinowski J."/>
            <person name="Ruckert C."/>
        </authorList>
    </citation>
    <scope>NUCLEOTIDE SEQUENCE</scope>
    <source>
        <strain evidence="3">CGMCC 1.15478</strain>
    </source>
</reference>
<gene>
    <name evidence="3" type="ORF">GCM10011410_21530</name>
</gene>
<protein>
    <recommendedName>
        <fullName evidence="5">Septum formation initiator family protein</fullName>
    </recommendedName>
</protein>
<feature type="transmembrane region" description="Helical" evidence="2">
    <location>
        <begin position="23"/>
        <end position="44"/>
    </location>
</feature>
<organism evidence="3 4">
    <name type="scientific">Hoyosella rhizosphaerae</name>
    <dbReference type="NCBI Taxonomy" id="1755582"/>
    <lineage>
        <taxon>Bacteria</taxon>
        <taxon>Bacillati</taxon>
        <taxon>Actinomycetota</taxon>
        <taxon>Actinomycetes</taxon>
        <taxon>Mycobacteriales</taxon>
        <taxon>Hoyosellaceae</taxon>
        <taxon>Hoyosella</taxon>
    </lineage>
</organism>
<evidence type="ECO:0000256" key="2">
    <source>
        <dbReference type="SAM" id="Phobius"/>
    </source>
</evidence>
<dbReference type="Pfam" id="PF04977">
    <property type="entry name" value="DivIC"/>
    <property type="match status" value="1"/>
</dbReference>
<dbReference type="EMBL" id="BMJH01000002">
    <property type="protein sequence ID" value="GGC68481.1"/>
    <property type="molecule type" value="Genomic_DNA"/>
</dbReference>
<reference evidence="3" key="2">
    <citation type="submission" date="2020-09" db="EMBL/GenBank/DDBJ databases">
        <authorList>
            <person name="Sun Q."/>
            <person name="Zhou Y."/>
        </authorList>
    </citation>
    <scope>NUCLEOTIDE SEQUENCE</scope>
    <source>
        <strain evidence="3">CGMCC 1.15478</strain>
    </source>
</reference>
<name>A0A916UEX3_9ACTN</name>
<proteinExistence type="predicted"/>
<keyword evidence="4" id="KW-1185">Reference proteome</keyword>
<keyword evidence="2" id="KW-0812">Transmembrane</keyword>
<accession>A0A916UEX3</accession>
<sequence length="156" mass="17740">MVNKTSARTKQPPKEGWSTRQTLILALVVGAMVLTLVMPLRTYFSQLSETRRIAAESEQLRSEVEALEMQKALQDDPAYIRIEARERLGLVFPGETPYRVQFADDPNLDDNVADQYTGSSNPWYTQLWREMSVPRDEGPRREMNMPVAPEAPEAGQ</sequence>
<evidence type="ECO:0008006" key="5">
    <source>
        <dbReference type="Google" id="ProtNLM"/>
    </source>
</evidence>
<keyword evidence="2" id="KW-0472">Membrane</keyword>
<keyword evidence="2" id="KW-1133">Transmembrane helix</keyword>
<evidence type="ECO:0000256" key="1">
    <source>
        <dbReference type="SAM" id="MobiDB-lite"/>
    </source>
</evidence>
<feature type="region of interest" description="Disordered" evidence="1">
    <location>
        <begin position="134"/>
        <end position="156"/>
    </location>
</feature>